<evidence type="ECO:0000313" key="2">
    <source>
        <dbReference type="Proteomes" id="UP000237000"/>
    </source>
</evidence>
<comment type="caution">
    <text evidence="1">The sequence shown here is derived from an EMBL/GenBank/DDBJ whole genome shotgun (WGS) entry which is preliminary data.</text>
</comment>
<dbReference type="AlphaFoldDB" id="A0A2P5AK18"/>
<name>A0A2P5AK18_TREOI</name>
<proteinExistence type="predicted"/>
<gene>
    <name evidence="1" type="ORF">TorRG33x02_348380</name>
</gene>
<accession>A0A2P5AK18</accession>
<reference evidence="2" key="1">
    <citation type="submission" date="2016-06" db="EMBL/GenBank/DDBJ databases">
        <title>Parallel loss of symbiosis genes in relatives of nitrogen-fixing non-legume Parasponia.</title>
        <authorList>
            <person name="Van Velzen R."/>
            <person name="Holmer R."/>
            <person name="Bu F."/>
            <person name="Rutten L."/>
            <person name="Van Zeijl A."/>
            <person name="Liu W."/>
            <person name="Santuari L."/>
            <person name="Cao Q."/>
            <person name="Sharma T."/>
            <person name="Shen D."/>
            <person name="Roswanjaya Y."/>
            <person name="Wardhani T."/>
            <person name="Kalhor M.S."/>
            <person name="Jansen J."/>
            <person name="Van den Hoogen J."/>
            <person name="Gungor B."/>
            <person name="Hartog M."/>
            <person name="Hontelez J."/>
            <person name="Verver J."/>
            <person name="Yang W.-C."/>
            <person name="Schijlen E."/>
            <person name="Repin R."/>
            <person name="Schilthuizen M."/>
            <person name="Schranz E."/>
            <person name="Heidstra R."/>
            <person name="Miyata K."/>
            <person name="Fedorova E."/>
            <person name="Kohlen W."/>
            <person name="Bisseling T."/>
            <person name="Smit S."/>
            <person name="Geurts R."/>
        </authorList>
    </citation>
    <scope>NUCLEOTIDE SEQUENCE [LARGE SCALE GENOMIC DNA]</scope>
    <source>
        <strain evidence="2">cv. RG33-2</strain>
    </source>
</reference>
<organism evidence="1 2">
    <name type="scientific">Trema orientale</name>
    <name type="common">Charcoal tree</name>
    <name type="synonym">Celtis orientalis</name>
    <dbReference type="NCBI Taxonomy" id="63057"/>
    <lineage>
        <taxon>Eukaryota</taxon>
        <taxon>Viridiplantae</taxon>
        <taxon>Streptophyta</taxon>
        <taxon>Embryophyta</taxon>
        <taxon>Tracheophyta</taxon>
        <taxon>Spermatophyta</taxon>
        <taxon>Magnoliopsida</taxon>
        <taxon>eudicotyledons</taxon>
        <taxon>Gunneridae</taxon>
        <taxon>Pentapetalae</taxon>
        <taxon>rosids</taxon>
        <taxon>fabids</taxon>
        <taxon>Rosales</taxon>
        <taxon>Cannabaceae</taxon>
        <taxon>Trema</taxon>
    </lineage>
</organism>
<dbReference type="InParanoid" id="A0A2P5AK18"/>
<dbReference type="EMBL" id="JXTC01000810">
    <property type="protein sequence ID" value="PON36888.1"/>
    <property type="molecule type" value="Genomic_DNA"/>
</dbReference>
<dbReference type="Proteomes" id="UP000237000">
    <property type="component" value="Unassembled WGS sequence"/>
</dbReference>
<sequence length="66" mass="6850">MEEMRKMILMASTGTIEGIKDVNGYSLNSVGGYSLNSVGDIVDIVGEDGIFGLGRVHDSVNGSGEG</sequence>
<evidence type="ECO:0000313" key="1">
    <source>
        <dbReference type="EMBL" id="PON36888.1"/>
    </source>
</evidence>
<protein>
    <submittedName>
        <fullName evidence="1">Uncharacterized protein</fullName>
    </submittedName>
</protein>
<keyword evidence="2" id="KW-1185">Reference proteome</keyword>